<evidence type="ECO:0008006" key="3">
    <source>
        <dbReference type="Google" id="ProtNLM"/>
    </source>
</evidence>
<proteinExistence type="predicted"/>
<sequence>MRNDGRLSRVIHALLHLAAMDKPATSERLAQMLQTNPAVVRRTMAGLRRMNIVQSSKGHNGGWQLQKSLDEITLADLYEALETPQLFALTAGDEHPTCLVEQVANRSVQAAMTAASDVFLTHLRQVNLKQLEAEFKQRMAELPAWERALYED</sequence>
<dbReference type="HOGENOM" id="CLU_107144_4_0_6"/>
<dbReference type="Pfam" id="PF02082">
    <property type="entry name" value="Rrf2"/>
    <property type="match status" value="1"/>
</dbReference>
<evidence type="ECO:0000313" key="2">
    <source>
        <dbReference type="Proteomes" id="UP000005953"/>
    </source>
</evidence>
<dbReference type="STRING" id="314283.MED297_12000"/>
<dbReference type="PROSITE" id="PS51197">
    <property type="entry name" value="HTH_RRF2_2"/>
    <property type="match status" value="1"/>
</dbReference>
<organism evidence="1 2">
    <name type="scientific">Reinekea blandensis MED297</name>
    <dbReference type="NCBI Taxonomy" id="314283"/>
    <lineage>
        <taxon>Bacteria</taxon>
        <taxon>Pseudomonadati</taxon>
        <taxon>Pseudomonadota</taxon>
        <taxon>Gammaproteobacteria</taxon>
        <taxon>Oceanospirillales</taxon>
        <taxon>Saccharospirillaceae</taxon>
        <taxon>Reinekea</taxon>
    </lineage>
</organism>
<dbReference type="GO" id="GO:0005829">
    <property type="term" value="C:cytosol"/>
    <property type="evidence" value="ECO:0007669"/>
    <property type="project" value="TreeGrafter"/>
</dbReference>
<dbReference type="Gene3D" id="1.10.10.10">
    <property type="entry name" value="Winged helix-like DNA-binding domain superfamily/Winged helix DNA-binding domain"/>
    <property type="match status" value="1"/>
</dbReference>
<reference evidence="1 2" key="1">
    <citation type="submission" date="2006-02" db="EMBL/GenBank/DDBJ databases">
        <authorList>
            <person name="Pinhassi J."/>
            <person name="Pedros-Alio C."/>
            <person name="Ferriera S."/>
            <person name="Johnson J."/>
            <person name="Kravitz S."/>
            <person name="Halpern A."/>
            <person name="Remington K."/>
            <person name="Beeson K."/>
            <person name="Tran B."/>
            <person name="Rogers Y.-H."/>
            <person name="Friedman R."/>
            <person name="Venter J.C."/>
        </authorList>
    </citation>
    <scope>NUCLEOTIDE SEQUENCE [LARGE SCALE GENOMIC DNA]</scope>
    <source>
        <strain evidence="1 2">MED297</strain>
    </source>
</reference>
<evidence type="ECO:0000313" key="1">
    <source>
        <dbReference type="EMBL" id="EAR10738.1"/>
    </source>
</evidence>
<dbReference type="InterPro" id="IPR036390">
    <property type="entry name" value="WH_DNA-bd_sf"/>
</dbReference>
<gene>
    <name evidence="1" type="ORF">MED297_12000</name>
</gene>
<dbReference type="PANTHER" id="PTHR33221">
    <property type="entry name" value="WINGED HELIX-TURN-HELIX TRANSCRIPTIONAL REGULATOR, RRF2 FAMILY"/>
    <property type="match status" value="1"/>
</dbReference>
<accession>A4BBC5</accession>
<dbReference type="SUPFAM" id="SSF46785">
    <property type="entry name" value="Winged helix' DNA-binding domain"/>
    <property type="match status" value="1"/>
</dbReference>
<dbReference type="EMBL" id="AAOE01000003">
    <property type="protein sequence ID" value="EAR10738.1"/>
    <property type="molecule type" value="Genomic_DNA"/>
</dbReference>
<dbReference type="AlphaFoldDB" id="A4BBC5"/>
<dbReference type="OrthoDB" id="9800506at2"/>
<dbReference type="InterPro" id="IPR000944">
    <property type="entry name" value="Tscrpt_reg_Rrf2"/>
</dbReference>
<protein>
    <recommendedName>
        <fullName evidence="3">Transcriptional regulator</fullName>
    </recommendedName>
</protein>
<dbReference type="RefSeq" id="WP_008042080.1">
    <property type="nucleotide sequence ID" value="NZ_CH724149.1"/>
</dbReference>
<dbReference type="Proteomes" id="UP000005953">
    <property type="component" value="Unassembled WGS sequence"/>
</dbReference>
<dbReference type="GO" id="GO:0003700">
    <property type="term" value="F:DNA-binding transcription factor activity"/>
    <property type="evidence" value="ECO:0007669"/>
    <property type="project" value="TreeGrafter"/>
</dbReference>
<name>A4BBC5_9GAMM</name>
<dbReference type="PANTHER" id="PTHR33221:SF15">
    <property type="entry name" value="HTH-TYPE TRANSCRIPTIONAL REGULATOR YWGB-RELATED"/>
    <property type="match status" value="1"/>
</dbReference>
<comment type="caution">
    <text evidence="1">The sequence shown here is derived from an EMBL/GenBank/DDBJ whole genome shotgun (WGS) entry which is preliminary data.</text>
</comment>
<keyword evidence="2" id="KW-1185">Reference proteome</keyword>
<dbReference type="InterPro" id="IPR036388">
    <property type="entry name" value="WH-like_DNA-bd_sf"/>
</dbReference>